<protein>
    <submittedName>
        <fullName evidence="1">Uncharacterized protein</fullName>
    </submittedName>
</protein>
<dbReference type="SUPFAM" id="SSF52047">
    <property type="entry name" value="RNI-like"/>
    <property type="match status" value="2"/>
</dbReference>
<accession>A0A9D4VZG1</accession>
<dbReference type="AlphaFoldDB" id="A0A9D4VZG1"/>
<evidence type="ECO:0000313" key="2">
    <source>
        <dbReference type="Proteomes" id="UP001058974"/>
    </source>
</evidence>
<dbReference type="InterPro" id="IPR032675">
    <property type="entry name" value="LRR_dom_sf"/>
</dbReference>
<organism evidence="1 2">
    <name type="scientific">Pisum sativum</name>
    <name type="common">Garden pea</name>
    <name type="synonym">Lathyrus oleraceus</name>
    <dbReference type="NCBI Taxonomy" id="3888"/>
    <lineage>
        <taxon>Eukaryota</taxon>
        <taxon>Viridiplantae</taxon>
        <taxon>Streptophyta</taxon>
        <taxon>Embryophyta</taxon>
        <taxon>Tracheophyta</taxon>
        <taxon>Spermatophyta</taxon>
        <taxon>Magnoliopsida</taxon>
        <taxon>eudicotyledons</taxon>
        <taxon>Gunneridae</taxon>
        <taxon>Pentapetalae</taxon>
        <taxon>rosids</taxon>
        <taxon>fabids</taxon>
        <taxon>Fabales</taxon>
        <taxon>Fabaceae</taxon>
        <taxon>Papilionoideae</taxon>
        <taxon>50 kb inversion clade</taxon>
        <taxon>NPAAA clade</taxon>
        <taxon>Hologalegina</taxon>
        <taxon>IRL clade</taxon>
        <taxon>Fabeae</taxon>
        <taxon>Lathyrus</taxon>
    </lineage>
</organism>
<reference evidence="1 2" key="1">
    <citation type="journal article" date="2022" name="Nat. Genet.">
        <title>Improved pea reference genome and pan-genome highlight genomic features and evolutionary characteristics.</title>
        <authorList>
            <person name="Yang T."/>
            <person name="Liu R."/>
            <person name="Luo Y."/>
            <person name="Hu S."/>
            <person name="Wang D."/>
            <person name="Wang C."/>
            <person name="Pandey M.K."/>
            <person name="Ge S."/>
            <person name="Xu Q."/>
            <person name="Li N."/>
            <person name="Li G."/>
            <person name="Huang Y."/>
            <person name="Saxena R.K."/>
            <person name="Ji Y."/>
            <person name="Li M."/>
            <person name="Yan X."/>
            <person name="He Y."/>
            <person name="Liu Y."/>
            <person name="Wang X."/>
            <person name="Xiang C."/>
            <person name="Varshney R.K."/>
            <person name="Ding H."/>
            <person name="Gao S."/>
            <person name="Zong X."/>
        </authorList>
    </citation>
    <scope>NUCLEOTIDE SEQUENCE [LARGE SCALE GENOMIC DNA]</scope>
    <source>
        <strain evidence="1 2">cv. Zhongwan 6</strain>
    </source>
</reference>
<gene>
    <name evidence="1" type="ORF">KIW84_076968</name>
</gene>
<dbReference type="PANTHER" id="PTHR13318:SF106">
    <property type="entry name" value="F-BOX_LRR-REPEAT PROTEIN 2"/>
    <property type="match status" value="1"/>
</dbReference>
<proteinExistence type="predicted"/>
<dbReference type="SMART" id="SM00367">
    <property type="entry name" value="LRR_CC"/>
    <property type="match status" value="11"/>
</dbReference>
<evidence type="ECO:0000313" key="1">
    <source>
        <dbReference type="EMBL" id="KAI5392382.1"/>
    </source>
</evidence>
<dbReference type="GO" id="GO:0019005">
    <property type="term" value="C:SCF ubiquitin ligase complex"/>
    <property type="evidence" value="ECO:0007669"/>
    <property type="project" value="TreeGrafter"/>
</dbReference>
<dbReference type="EMBL" id="JAMSHJ010000007">
    <property type="protein sequence ID" value="KAI5392382.1"/>
    <property type="molecule type" value="Genomic_DNA"/>
</dbReference>
<dbReference type="OrthoDB" id="6066220at2759"/>
<dbReference type="Proteomes" id="UP001058974">
    <property type="component" value="Chromosome 7"/>
</dbReference>
<dbReference type="Gene3D" id="3.80.10.10">
    <property type="entry name" value="Ribonuclease Inhibitor"/>
    <property type="match status" value="2"/>
</dbReference>
<keyword evidence="2" id="KW-1185">Reference proteome</keyword>
<name>A0A9D4VZG1_PEA</name>
<dbReference type="GO" id="GO:0031146">
    <property type="term" value="P:SCF-dependent proteasomal ubiquitin-dependent protein catabolic process"/>
    <property type="evidence" value="ECO:0007669"/>
    <property type="project" value="TreeGrafter"/>
</dbReference>
<dbReference type="Gramene" id="Psat07G0696800-T1">
    <property type="protein sequence ID" value="KAI5392382.1"/>
    <property type="gene ID" value="KIW84_076968"/>
</dbReference>
<comment type="caution">
    <text evidence="1">The sequence shown here is derived from an EMBL/GenBank/DDBJ whole genome shotgun (WGS) entry which is preliminary data.</text>
</comment>
<dbReference type="InterPro" id="IPR006553">
    <property type="entry name" value="Leu-rich_rpt_Cys-con_subtyp"/>
</dbReference>
<dbReference type="PANTHER" id="PTHR13318">
    <property type="entry name" value="PARTNER OF PAIRED, ISOFORM B-RELATED"/>
    <property type="match status" value="1"/>
</dbReference>
<sequence length="566" mass="64075">MSLPDECWESVFKFLLLHDGDGRDIHRYFESLSLVSKHFLSITNRLRFSLAISDPTLPFLTRLFHRFPNLSSLDLTRITKQTDLHALLFQISTFPFNLKSLKISNQSTIPANGLRALSKTIPSLTSLTCSNIVSLHDNDLVLISDCFPFLQELDLSNTQKEVNVELNAMVLNLPNLRKVNLSGHYNINNSMLLHLCMYCEFLQEIVILRSSFITHDGIASSIRERPGLRSLSVRLCLNGSHSNFINSLVSLKSLTCLDFSYSDVSDHLLSSLADTGLLLRKLILQGCRGYSYVGIFNLLSKCQFLQYLDLQEAYFLNDLHVLELSSFLGDLLSINVSQCTSLTNFALFSLLRNCASLSEVRMEYTSIGKVSEESYNILINHVGNSQLKSLCLAHNRWLRDEHIYMFASILPNLQLFNLRDCWGISEEGIGHVLRKCSKIRYLNLTNCVGLKILRMNFKVSSLEVLNLSECGINDSSLYAISKSCFGLLQLDLGRCYDVTEKGVRQVVESCTQLREINLQECRKVAAGVVDSMVFIRPSLRKITAPPYFPCSESKRKLFLRHGCLVC</sequence>